<dbReference type="RefSeq" id="WP_002564065.1">
    <property type="nucleotide sequence ID" value="NZ_CALJSN010000009.1"/>
</dbReference>
<dbReference type="GO" id="GO:0005886">
    <property type="term" value="C:plasma membrane"/>
    <property type="evidence" value="ECO:0007669"/>
    <property type="project" value="UniProtKB-SubCell"/>
</dbReference>
<organism evidence="8 9">
    <name type="scientific">Atopobium minutum</name>
    <dbReference type="NCBI Taxonomy" id="1381"/>
    <lineage>
        <taxon>Bacteria</taxon>
        <taxon>Bacillati</taxon>
        <taxon>Actinomycetota</taxon>
        <taxon>Coriobacteriia</taxon>
        <taxon>Coriobacteriales</taxon>
        <taxon>Atopobiaceae</taxon>
        <taxon>Atopobium</taxon>
    </lineage>
</organism>
<feature type="transmembrane region" description="Helical" evidence="6">
    <location>
        <begin position="6"/>
        <end position="25"/>
    </location>
</feature>
<keyword evidence="2" id="KW-1003">Cell membrane</keyword>
<sequence>METIMLAGALVTTGIGVFVCVPGHFRRRITQGTTTEQLPVVIASLSKMAAIIWFSQQDFFASVFEKIQQLGEEHGFPISRPDAAAVYLLASTVFSMLLCLAFGPFLAALFTIVAGVGSAIWLSYRQKQQALQSVQQEMPEILRSLSLALRSGKTLFQAMEYVGIHAKGMLAQSFAGAALSMRCGMPIQEALVQLNESISVPGGELLAIALEISQRTGSPLGDILATSSRMVEQRERLVRLLRTKTAQARLSVKIVCSLPFLMLLVLSAFSQDFRQGLFTLQGAVCIAIALTLDGIALLIIKKLMQGISQ</sequence>
<feature type="transmembrane region" description="Helical" evidence="6">
    <location>
        <begin position="276"/>
        <end position="300"/>
    </location>
</feature>
<feature type="domain" description="Type II secretion system protein GspF" evidence="7">
    <location>
        <begin position="142"/>
        <end position="266"/>
    </location>
</feature>
<keyword evidence="5 6" id="KW-0472">Membrane</keyword>
<evidence type="ECO:0000256" key="6">
    <source>
        <dbReference type="SAM" id="Phobius"/>
    </source>
</evidence>
<dbReference type="InterPro" id="IPR018076">
    <property type="entry name" value="T2SS_GspF_dom"/>
</dbReference>
<evidence type="ECO:0000259" key="7">
    <source>
        <dbReference type="Pfam" id="PF00482"/>
    </source>
</evidence>
<name>A0AB38A7K3_9ACTN</name>
<dbReference type="Proteomes" id="UP000183687">
    <property type="component" value="Unassembled WGS sequence"/>
</dbReference>
<feature type="transmembrane region" description="Helical" evidence="6">
    <location>
        <begin position="37"/>
        <end position="55"/>
    </location>
</feature>
<comment type="subcellular location">
    <subcellularLocation>
        <location evidence="1">Cell membrane</location>
        <topology evidence="1">Multi-pass membrane protein</topology>
    </subcellularLocation>
</comment>
<dbReference type="AlphaFoldDB" id="A0AB38A7K3"/>
<gene>
    <name evidence="8" type="ORF">SAMN04489746_1268</name>
</gene>
<comment type="caution">
    <text evidence="8">The sequence shown here is derived from an EMBL/GenBank/DDBJ whole genome shotgun (WGS) entry which is preliminary data.</text>
</comment>
<keyword evidence="4 6" id="KW-1133">Transmembrane helix</keyword>
<reference evidence="8 9" key="1">
    <citation type="submission" date="2016-10" db="EMBL/GenBank/DDBJ databases">
        <authorList>
            <person name="Varghese N."/>
            <person name="Submissions S."/>
        </authorList>
    </citation>
    <scope>NUCLEOTIDE SEQUENCE [LARGE SCALE GENOMIC DNA]</scope>
    <source>
        <strain evidence="8 9">DSM 20586</strain>
    </source>
</reference>
<evidence type="ECO:0000256" key="2">
    <source>
        <dbReference type="ARBA" id="ARBA00022475"/>
    </source>
</evidence>
<keyword evidence="3 6" id="KW-0812">Transmembrane</keyword>
<dbReference type="EMBL" id="FNSH01000001">
    <property type="protein sequence ID" value="SEB91198.1"/>
    <property type="molecule type" value="Genomic_DNA"/>
</dbReference>
<evidence type="ECO:0000256" key="3">
    <source>
        <dbReference type="ARBA" id="ARBA00022692"/>
    </source>
</evidence>
<feature type="transmembrane region" description="Helical" evidence="6">
    <location>
        <begin position="250"/>
        <end position="270"/>
    </location>
</feature>
<evidence type="ECO:0000256" key="4">
    <source>
        <dbReference type="ARBA" id="ARBA00022989"/>
    </source>
</evidence>
<protein>
    <submittedName>
        <fullName evidence="8">Type II secretion system protein F (GspF)</fullName>
    </submittedName>
</protein>
<evidence type="ECO:0000313" key="9">
    <source>
        <dbReference type="Proteomes" id="UP000183687"/>
    </source>
</evidence>
<dbReference type="PANTHER" id="PTHR35007">
    <property type="entry name" value="INTEGRAL MEMBRANE PROTEIN-RELATED"/>
    <property type="match status" value="1"/>
</dbReference>
<evidence type="ECO:0000256" key="1">
    <source>
        <dbReference type="ARBA" id="ARBA00004651"/>
    </source>
</evidence>
<dbReference type="Pfam" id="PF00482">
    <property type="entry name" value="T2SSF"/>
    <property type="match status" value="1"/>
</dbReference>
<dbReference type="PANTHER" id="PTHR35007:SF1">
    <property type="entry name" value="PILUS ASSEMBLY PROTEIN"/>
    <property type="match status" value="1"/>
</dbReference>
<proteinExistence type="predicted"/>
<evidence type="ECO:0000256" key="5">
    <source>
        <dbReference type="ARBA" id="ARBA00023136"/>
    </source>
</evidence>
<accession>A0AB38A7K3</accession>
<feature type="transmembrane region" description="Helical" evidence="6">
    <location>
        <begin position="93"/>
        <end position="122"/>
    </location>
</feature>
<evidence type="ECO:0000313" key="8">
    <source>
        <dbReference type="EMBL" id="SEB91198.1"/>
    </source>
</evidence>